<proteinExistence type="predicted"/>
<evidence type="ECO:0000313" key="3">
    <source>
        <dbReference type="Proteomes" id="UP000011185"/>
    </source>
</evidence>
<accession>L7JUG3</accession>
<reference evidence="2 3" key="1">
    <citation type="journal article" date="2012" name="PLoS Pathog.">
        <title>The genome of the obligate intracellular parasite Trachipleistophora hominis: new insights into microsporidian genome dynamics and reductive evolution.</title>
        <authorList>
            <person name="Heinz E."/>
            <person name="Williams T.A."/>
            <person name="Nakjang S."/>
            <person name="Noel C.J."/>
            <person name="Swan D.C."/>
            <person name="Goldberg A.V."/>
            <person name="Harris S.R."/>
            <person name="Weinmaier T."/>
            <person name="Markert S."/>
            <person name="Becher D."/>
            <person name="Bernhardt J."/>
            <person name="Dagan T."/>
            <person name="Hacker C."/>
            <person name="Lucocq J.M."/>
            <person name="Schweder T."/>
            <person name="Rattei T."/>
            <person name="Hall N."/>
            <person name="Hirt R.P."/>
            <person name="Embley T.M."/>
        </authorList>
    </citation>
    <scope>NUCLEOTIDE SEQUENCE [LARGE SCALE GENOMIC DNA]</scope>
</reference>
<dbReference type="AlphaFoldDB" id="L7JUG3"/>
<dbReference type="VEuPathDB" id="MicrosporidiaDB:THOM_2695"/>
<evidence type="ECO:0000313" key="2">
    <source>
        <dbReference type="EMBL" id="ELQ74397.1"/>
    </source>
</evidence>
<dbReference type="Proteomes" id="UP000011185">
    <property type="component" value="Unassembled WGS sequence"/>
</dbReference>
<sequence>MAYSNMIAYHTGTRKATTRERNGRKKKSEDTRKGPINSTQLIYLLCSHIYVSYTTKSCFS</sequence>
<dbReference type="HOGENOM" id="CLU_2943462_0_0_1"/>
<organism evidence="2 3">
    <name type="scientific">Trachipleistophora hominis</name>
    <name type="common">Microsporidian parasite</name>
    <dbReference type="NCBI Taxonomy" id="72359"/>
    <lineage>
        <taxon>Eukaryota</taxon>
        <taxon>Fungi</taxon>
        <taxon>Fungi incertae sedis</taxon>
        <taxon>Microsporidia</taxon>
        <taxon>Pleistophoridae</taxon>
        <taxon>Trachipleistophora</taxon>
    </lineage>
</organism>
<protein>
    <submittedName>
        <fullName evidence="2">Uncharacterized protein</fullName>
    </submittedName>
</protein>
<dbReference type="InParanoid" id="L7JUG3"/>
<feature type="compositionally biased region" description="Basic and acidic residues" evidence="1">
    <location>
        <begin position="17"/>
        <end position="33"/>
    </location>
</feature>
<evidence type="ECO:0000256" key="1">
    <source>
        <dbReference type="SAM" id="MobiDB-lite"/>
    </source>
</evidence>
<name>L7JUG3_TRAHO</name>
<keyword evidence="3" id="KW-1185">Reference proteome</keyword>
<gene>
    <name evidence="2" type="ORF">THOM_2695</name>
</gene>
<dbReference type="EMBL" id="JH994043">
    <property type="protein sequence ID" value="ELQ74397.1"/>
    <property type="molecule type" value="Genomic_DNA"/>
</dbReference>
<feature type="region of interest" description="Disordered" evidence="1">
    <location>
        <begin position="11"/>
        <end position="34"/>
    </location>
</feature>